<dbReference type="Proteomes" id="UP001419268">
    <property type="component" value="Unassembled WGS sequence"/>
</dbReference>
<evidence type="ECO:0000313" key="2">
    <source>
        <dbReference type="Proteomes" id="UP001419268"/>
    </source>
</evidence>
<proteinExistence type="predicted"/>
<protein>
    <submittedName>
        <fullName evidence="1">Uncharacterized protein</fullName>
    </submittedName>
</protein>
<evidence type="ECO:0000313" key="1">
    <source>
        <dbReference type="EMBL" id="KAK9125248.1"/>
    </source>
</evidence>
<dbReference type="EMBL" id="JBBNAG010000006">
    <property type="protein sequence ID" value="KAK9125248.1"/>
    <property type="molecule type" value="Genomic_DNA"/>
</dbReference>
<dbReference type="AlphaFoldDB" id="A0AAP0J0P1"/>
<keyword evidence="2" id="KW-1185">Reference proteome</keyword>
<gene>
    <name evidence="1" type="ORF">Scep_014094</name>
</gene>
<name>A0AAP0J0P1_9MAGN</name>
<comment type="caution">
    <text evidence="1">The sequence shown here is derived from an EMBL/GenBank/DDBJ whole genome shotgun (WGS) entry which is preliminary data.</text>
</comment>
<accession>A0AAP0J0P1</accession>
<reference evidence="1 2" key="1">
    <citation type="submission" date="2024-01" db="EMBL/GenBank/DDBJ databases">
        <title>Genome assemblies of Stephania.</title>
        <authorList>
            <person name="Yang L."/>
        </authorList>
    </citation>
    <scope>NUCLEOTIDE SEQUENCE [LARGE SCALE GENOMIC DNA]</scope>
    <source>
        <strain evidence="1">JXDWG</strain>
        <tissue evidence="1">Leaf</tissue>
    </source>
</reference>
<sequence length="76" mass="9283">MVKGRKRGNQILGLKNDERTWVQHTSGILKHIENHYEDVFTSREKRQISHYWTRFNQGLVRHILCSWINPLRRRRS</sequence>
<organism evidence="1 2">
    <name type="scientific">Stephania cephalantha</name>
    <dbReference type="NCBI Taxonomy" id="152367"/>
    <lineage>
        <taxon>Eukaryota</taxon>
        <taxon>Viridiplantae</taxon>
        <taxon>Streptophyta</taxon>
        <taxon>Embryophyta</taxon>
        <taxon>Tracheophyta</taxon>
        <taxon>Spermatophyta</taxon>
        <taxon>Magnoliopsida</taxon>
        <taxon>Ranunculales</taxon>
        <taxon>Menispermaceae</taxon>
        <taxon>Menispermoideae</taxon>
        <taxon>Cissampelideae</taxon>
        <taxon>Stephania</taxon>
    </lineage>
</organism>